<sequence>MYGGLVYAVVGGDEPTIRRTGVGPPGYLVSLGKGVCNSRQGGTDQNQNVENCSKLKYSEVLIHPFSLLFYRLLCFSFQSSTQLSTELHFVAIDN</sequence>
<gene>
    <name evidence="1" type="ORF">NE237_014261</name>
</gene>
<dbReference type="Proteomes" id="UP001141806">
    <property type="component" value="Unassembled WGS sequence"/>
</dbReference>
<accession>A0A9Q0GKI7</accession>
<reference evidence="1" key="1">
    <citation type="journal article" date="2023" name="Plant J.">
        <title>The genome of the king protea, Protea cynaroides.</title>
        <authorList>
            <person name="Chang J."/>
            <person name="Duong T.A."/>
            <person name="Schoeman C."/>
            <person name="Ma X."/>
            <person name="Roodt D."/>
            <person name="Barker N."/>
            <person name="Li Z."/>
            <person name="Van de Peer Y."/>
            <person name="Mizrachi E."/>
        </authorList>
    </citation>
    <scope>NUCLEOTIDE SEQUENCE</scope>
    <source>
        <tissue evidence="1">Young leaves</tissue>
    </source>
</reference>
<comment type="caution">
    <text evidence="1">The sequence shown here is derived from an EMBL/GenBank/DDBJ whole genome shotgun (WGS) entry which is preliminary data.</text>
</comment>
<dbReference type="AlphaFoldDB" id="A0A9Q0GKI7"/>
<dbReference type="EMBL" id="JAMYWD010001170">
    <property type="protein sequence ID" value="KAJ4943993.1"/>
    <property type="molecule type" value="Genomic_DNA"/>
</dbReference>
<proteinExistence type="predicted"/>
<name>A0A9Q0GKI7_9MAGN</name>
<evidence type="ECO:0000313" key="2">
    <source>
        <dbReference type="Proteomes" id="UP001141806"/>
    </source>
</evidence>
<protein>
    <submittedName>
        <fullName evidence="1">Uncharacterized protein</fullName>
    </submittedName>
</protein>
<keyword evidence="2" id="KW-1185">Reference proteome</keyword>
<organism evidence="1 2">
    <name type="scientific">Protea cynaroides</name>
    <dbReference type="NCBI Taxonomy" id="273540"/>
    <lineage>
        <taxon>Eukaryota</taxon>
        <taxon>Viridiplantae</taxon>
        <taxon>Streptophyta</taxon>
        <taxon>Embryophyta</taxon>
        <taxon>Tracheophyta</taxon>
        <taxon>Spermatophyta</taxon>
        <taxon>Magnoliopsida</taxon>
        <taxon>Proteales</taxon>
        <taxon>Proteaceae</taxon>
        <taxon>Protea</taxon>
    </lineage>
</organism>
<evidence type="ECO:0000313" key="1">
    <source>
        <dbReference type="EMBL" id="KAJ4943993.1"/>
    </source>
</evidence>